<reference evidence="1 2" key="1">
    <citation type="submission" date="2015-01" db="EMBL/GenBank/DDBJ databases">
        <title>Evolution of Trichinella species and genotypes.</title>
        <authorList>
            <person name="Korhonen P.K."/>
            <person name="Edoardo P."/>
            <person name="Giuseppe L.R."/>
            <person name="Gasser R.B."/>
        </authorList>
    </citation>
    <scope>NUCLEOTIDE SEQUENCE [LARGE SCALE GENOMIC DNA]</scope>
    <source>
        <strain evidence="1">ISS120</strain>
    </source>
</reference>
<organism evidence="1 2">
    <name type="scientific">Trichinella britovi</name>
    <name type="common">Parasitic roundworm</name>
    <dbReference type="NCBI Taxonomy" id="45882"/>
    <lineage>
        <taxon>Eukaryota</taxon>
        <taxon>Metazoa</taxon>
        <taxon>Ecdysozoa</taxon>
        <taxon>Nematoda</taxon>
        <taxon>Enoplea</taxon>
        <taxon>Dorylaimia</taxon>
        <taxon>Trichinellida</taxon>
        <taxon>Trichinellidae</taxon>
        <taxon>Trichinella</taxon>
    </lineage>
</organism>
<dbReference type="Proteomes" id="UP000054653">
    <property type="component" value="Unassembled WGS sequence"/>
</dbReference>
<keyword evidence="2" id="KW-1185">Reference proteome</keyword>
<name>A0A0V1D2Y7_TRIBR</name>
<evidence type="ECO:0000313" key="1">
    <source>
        <dbReference type="EMBL" id="KRY55746.1"/>
    </source>
</evidence>
<dbReference type="AlphaFoldDB" id="A0A0V1D2Y7"/>
<gene>
    <name evidence="1" type="ORF">T03_11708</name>
</gene>
<proteinExistence type="predicted"/>
<evidence type="ECO:0000313" key="2">
    <source>
        <dbReference type="Proteomes" id="UP000054653"/>
    </source>
</evidence>
<protein>
    <submittedName>
        <fullName evidence="1">Uncharacterized protein</fullName>
    </submittedName>
</protein>
<dbReference type="EMBL" id="JYDI01000051">
    <property type="protein sequence ID" value="KRY55746.1"/>
    <property type="molecule type" value="Genomic_DNA"/>
</dbReference>
<accession>A0A0V1D2Y7</accession>
<sequence>MLMLRELKLTKPAEYQIRMNKKQNYIWARYKCSCEKQASKMLFRVGSSRCIALVVVVARRKVYSTLRLCSQFEASTWDIYWVLKSEPQSSLW</sequence>
<comment type="caution">
    <text evidence="1">The sequence shown here is derived from an EMBL/GenBank/DDBJ whole genome shotgun (WGS) entry which is preliminary data.</text>
</comment>